<gene>
    <name evidence="2" type="ORF">JAAARDRAFT_515241</name>
</gene>
<dbReference type="AlphaFoldDB" id="A0A067QDN7"/>
<name>A0A067QDN7_9AGAM</name>
<dbReference type="OrthoDB" id="5229808at2759"/>
<dbReference type="InParanoid" id="A0A067QDN7"/>
<keyword evidence="1" id="KW-0812">Transmembrane</keyword>
<dbReference type="EMBL" id="KL197712">
    <property type="protein sequence ID" value="KDQ61612.1"/>
    <property type="molecule type" value="Genomic_DNA"/>
</dbReference>
<dbReference type="Proteomes" id="UP000027265">
    <property type="component" value="Unassembled WGS sequence"/>
</dbReference>
<reference evidence="3" key="1">
    <citation type="journal article" date="2014" name="Proc. Natl. Acad. Sci. U.S.A.">
        <title>Extensive sampling of basidiomycete genomes demonstrates inadequacy of the white-rot/brown-rot paradigm for wood decay fungi.</title>
        <authorList>
            <person name="Riley R."/>
            <person name="Salamov A.A."/>
            <person name="Brown D.W."/>
            <person name="Nagy L.G."/>
            <person name="Floudas D."/>
            <person name="Held B.W."/>
            <person name="Levasseur A."/>
            <person name="Lombard V."/>
            <person name="Morin E."/>
            <person name="Otillar R."/>
            <person name="Lindquist E.A."/>
            <person name="Sun H."/>
            <person name="LaButti K.M."/>
            <person name="Schmutz J."/>
            <person name="Jabbour D."/>
            <person name="Luo H."/>
            <person name="Baker S.E."/>
            <person name="Pisabarro A.G."/>
            <person name="Walton J.D."/>
            <person name="Blanchette R.A."/>
            <person name="Henrissat B."/>
            <person name="Martin F."/>
            <person name="Cullen D."/>
            <person name="Hibbett D.S."/>
            <person name="Grigoriev I.V."/>
        </authorList>
    </citation>
    <scope>NUCLEOTIDE SEQUENCE [LARGE SCALE GENOMIC DNA]</scope>
    <source>
        <strain evidence="3">MUCL 33604</strain>
    </source>
</reference>
<keyword evidence="3" id="KW-1185">Reference proteome</keyword>
<evidence type="ECO:0008006" key="4">
    <source>
        <dbReference type="Google" id="ProtNLM"/>
    </source>
</evidence>
<dbReference type="Pfam" id="PF08229">
    <property type="entry name" value="SHR3_chaperone"/>
    <property type="match status" value="1"/>
</dbReference>
<dbReference type="PANTHER" id="PTHR28228:SF1">
    <property type="entry name" value="SECRETORY COMPONENT PROTEIN SHR3"/>
    <property type="match status" value="1"/>
</dbReference>
<organism evidence="2 3">
    <name type="scientific">Jaapia argillacea MUCL 33604</name>
    <dbReference type="NCBI Taxonomy" id="933084"/>
    <lineage>
        <taxon>Eukaryota</taxon>
        <taxon>Fungi</taxon>
        <taxon>Dikarya</taxon>
        <taxon>Basidiomycota</taxon>
        <taxon>Agaricomycotina</taxon>
        <taxon>Agaricomycetes</taxon>
        <taxon>Agaricomycetidae</taxon>
        <taxon>Jaapiales</taxon>
        <taxon>Jaapiaceae</taxon>
        <taxon>Jaapia</taxon>
    </lineage>
</organism>
<dbReference type="GO" id="GO:0051082">
    <property type="term" value="F:unfolded protein binding"/>
    <property type="evidence" value="ECO:0007669"/>
    <property type="project" value="TreeGrafter"/>
</dbReference>
<dbReference type="InterPro" id="IPR013248">
    <property type="entry name" value="Psh3/Shr3"/>
</dbReference>
<keyword evidence="1" id="KW-0472">Membrane</keyword>
<dbReference type="HOGENOM" id="CLU_080510_0_1_1"/>
<evidence type="ECO:0000313" key="3">
    <source>
        <dbReference type="Proteomes" id="UP000027265"/>
    </source>
</evidence>
<keyword evidence="1" id="KW-1133">Transmembrane helix</keyword>
<feature type="transmembrane region" description="Helical" evidence="1">
    <location>
        <begin position="12"/>
        <end position="33"/>
    </location>
</feature>
<dbReference type="SMART" id="SM00786">
    <property type="entry name" value="SHR3_chaperone"/>
    <property type="match status" value="1"/>
</dbReference>
<feature type="transmembrane region" description="Helical" evidence="1">
    <location>
        <begin position="83"/>
        <end position="106"/>
    </location>
</feature>
<protein>
    <recommendedName>
        <fullName evidence="4">Shr3 amino acid permease chaperone</fullName>
    </recommendedName>
</protein>
<dbReference type="PANTHER" id="PTHR28228">
    <property type="entry name" value="SECRETORY COMPONENT PROTEIN SHR3"/>
    <property type="match status" value="1"/>
</dbReference>
<feature type="transmembrane region" description="Helical" evidence="1">
    <location>
        <begin position="53"/>
        <end position="71"/>
    </location>
</feature>
<dbReference type="GO" id="GO:0006888">
    <property type="term" value="P:endoplasmic reticulum to Golgi vesicle-mediated transport"/>
    <property type="evidence" value="ECO:0007669"/>
    <property type="project" value="TreeGrafter"/>
</dbReference>
<feature type="transmembrane region" description="Helical" evidence="1">
    <location>
        <begin position="126"/>
        <end position="147"/>
    </location>
</feature>
<proteinExistence type="predicted"/>
<dbReference type="GO" id="GO:0005789">
    <property type="term" value="C:endoplasmic reticulum membrane"/>
    <property type="evidence" value="ECO:0007669"/>
    <property type="project" value="TreeGrafter"/>
</dbReference>
<dbReference type="STRING" id="933084.A0A067QDN7"/>
<sequence length="182" mass="20002">MGFSQAAVLSSVSFFLGVLFICFNVDYRVLYALDEQAITDGFQFYTTFFNSPPAIKAMLHAMMGVGVVALISKISKWDESALFFDGSSLAAFIFSIAMFFAVTIPSMRTIVDPVPDVDTRQDQIEALQVLGAGNTIIIVLLTAVIALQAGQEYARRVEQRELQKIIEEEKKEAAGGADKKEQ</sequence>
<accession>A0A067QDN7</accession>
<evidence type="ECO:0000256" key="1">
    <source>
        <dbReference type="SAM" id="Phobius"/>
    </source>
</evidence>
<evidence type="ECO:0000313" key="2">
    <source>
        <dbReference type="EMBL" id="KDQ61612.1"/>
    </source>
</evidence>